<evidence type="ECO:0000313" key="5">
    <source>
        <dbReference type="EMBL" id="SFV73131.1"/>
    </source>
</evidence>
<evidence type="ECO:0000256" key="1">
    <source>
        <dbReference type="ARBA" id="ARBA00006814"/>
    </source>
</evidence>
<dbReference type="Pfam" id="PF01750">
    <property type="entry name" value="HycI"/>
    <property type="match status" value="1"/>
</dbReference>
<keyword evidence="2 5" id="KW-0645">Protease</keyword>
<dbReference type="GO" id="GO:0008047">
    <property type="term" value="F:enzyme activator activity"/>
    <property type="evidence" value="ECO:0007669"/>
    <property type="project" value="InterPro"/>
</dbReference>
<evidence type="ECO:0000256" key="3">
    <source>
        <dbReference type="ARBA" id="ARBA00022750"/>
    </source>
</evidence>
<dbReference type="EMBL" id="LT630450">
    <property type="protein sequence ID" value="SFV73131.1"/>
    <property type="molecule type" value="Genomic_DNA"/>
</dbReference>
<name>A0A1K1LEK3_9BACT</name>
<reference evidence="6" key="1">
    <citation type="submission" date="2016-10" db="EMBL/GenBank/DDBJ databases">
        <authorList>
            <person name="Wegmann U."/>
        </authorList>
    </citation>
    <scope>NUCLEOTIDE SEQUENCE [LARGE SCALE GENOMIC DNA]</scope>
</reference>
<dbReference type="RefSeq" id="WP_072334490.1">
    <property type="nucleotide sequence ID" value="NZ_DBGALU010000054.1"/>
</dbReference>
<dbReference type="SUPFAM" id="SSF53163">
    <property type="entry name" value="HybD-like"/>
    <property type="match status" value="1"/>
</dbReference>
<dbReference type="GO" id="GO:0016485">
    <property type="term" value="P:protein processing"/>
    <property type="evidence" value="ECO:0007669"/>
    <property type="project" value="TreeGrafter"/>
</dbReference>
<dbReference type="AlphaFoldDB" id="A0A1K1LEK3"/>
<evidence type="ECO:0000256" key="4">
    <source>
        <dbReference type="ARBA" id="ARBA00022801"/>
    </source>
</evidence>
<sequence length="165" mass="18377">MDKVLVMGIGNLLLTDDGVGVHAAQTLAGESWPENVTIMEAGTFTQDVFYLFKGFAHVLILDIVHGHAGPGTVYRLSESQLVDNEKQRLSIHDIDLLDSLRMAEMLHGSRPRLTVMGMEPADYTSWSMELSPAVRERFPAYLDEVRKEILRLSRQYAGNDPGTTC</sequence>
<dbReference type="CDD" id="cd06062">
    <property type="entry name" value="H2MP_MemB-H2up"/>
    <property type="match status" value="1"/>
</dbReference>
<dbReference type="NCBIfam" id="NF045519">
    <property type="entry name" value="NiFeSe_H2_mat"/>
    <property type="match status" value="1"/>
</dbReference>
<protein>
    <submittedName>
        <fullName evidence="5">Hydrogenase maturation protease</fullName>
        <ecNumber evidence="5">3.4.24.-</ecNumber>
    </submittedName>
</protein>
<comment type="similarity">
    <text evidence="1">Belongs to the peptidase A31 family.</text>
</comment>
<dbReference type="Gene3D" id="3.40.50.1450">
    <property type="entry name" value="HybD-like"/>
    <property type="match status" value="1"/>
</dbReference>
<dbReference type="PRINTS" id="PR00446">
    <property type="entry name" value="HYDRGNUPTAKE"/>
</dbReference>
<gene>
    <name evidence="5" type="ORF">DESPIGER_1281</name>
</gene>
<dbReference type="PANTHER" id="PTHR30302">
    <property type="entry name" value="HYDROGENASE 1 MATURATION PROTEASE"/>
    <property type="match status" value="1"/>
</dbReference>
<dbReference type="InterPro" id="IPR000671">
    <property type="entry name" value="Peptidase_A31"/>
</dbReference>
<dbReference type="GO" id="GO:0004190">
    <property type="term" value="F:aspartic-type endopeptidase activity"/>
    <property type="evidence" value="ECO:0007669"/>
    <property type="project" value="UniProtKB-KW"/>
</dbReference>
<organism evidence="5 6">
    <name type="scientific">Desulfovibrio piger</name>
    <dbReference type="NCBI Taxonomy" id="901"/>
    <lineage>
        <taxon>Bacteria</taxon>
        <taxon>Pseudomonadati</taxon>
        <taxon>Thermodesulfobacteriota</taxon>
        <taxon>Desulfovibrionia</taxon>
        <taxon>Desulfovibrionales</taxon>
        <taxon>Desulfovibrionaceae</taxon>
        <taxon>Desulfovibrio</taxon>
    </lineage>
</organism>
<accession>A0A1K1LEK3</accession>
<keyword evidence="4 5" id="KW-0378">Hydrolase</keyword>
<keyword evidence="3" id="KW-0064">Aspartyl protease</keyword>
<dbReference type="NCBIfam" id="TIGR00072">
    <property type="entry name" value="hydrog_prot"/>
    <property type="match status" value="1"/>
</dbReference>
<evidence type="ECO:0000313" key="6">
    <source>
        <dbReference type="Proteomes" id="UP000186323"/>
    </source>
</evidence>
<proteinExistence type="inferred from homology"/>
<dbReference type="InterPro" id="IPR023430">
    <property type="entry name" value="Pept_HybD-like_dom_sf"/>
</dbReference>
<dbReference type="OrthoDB" id="9792731at2"/>
<dbReference type="EC" id="3.4.24.-" evidence="5"/>
<dbReference type="PANTHER" id="PTHR30302:SF1">
    <property type="entry name" value="HYDROGENASE 2 MATURATION PROTEASE"/>
    <property type="match status" value="1"/>
</dbReference>
<evidence type="ECO:0000256" key="2">
    <source>
        <dbReference type="ARBA" id="ARBA00022670"/>
    </source>
</evidence>
<dbReference type="KEGG" id="dpg:DESPIGER_1281"/>
<dbReference type="Proteomes" id="UP000186323">
    <property type="component" value="Chromosome I"/>
</dbReference>
<keyword evidence="6" id="KW-1185">Reference proteome</keyword>